<evidence type="ECO:0000256" key="2">
    <source>
        <dbReference type="SAM" id="MobiDB-lite"/>
    </source>
</evidence>
<protein>
    <recommendedName>
        <fullName evidence="3">C3H1-type domain-containing protein</fullName>
    </recommendedName>
</protein>
<feature type="domain" description="C3H1-type" evidence="3">
    <location>
        <begin position="38"/>
        <end position="65"/>
    </location>
</feature>
<dbReference type="InterPro" id="IPR000571">
    <property type="entry name" value="Znf_CCCH"/>
</dbReference>
<feature type="region of interest" description="Disordered" evidence="2">
    <location>
        <begin position="71"/>
        <end position="96"/>
    </location>
</feature>
<sequence>MSIPTGVCSGSETAERQRTGADGRGEDAKGRSTAEGAAAQKPLCGYFKKDRCRLGQMCRFAHSLHEHANPRLITMRRASTRSARRKRGSSSTASVASSCDAASTADEYTTSGGDVSSAVFDESVIAPIPGDEFGVPGFGESSQAMTMACPGYYMTNNCYSSTSTCAAGCYEIPSFSMVEHGLYIPRRRAEVHRRSKPYSRPVSKTEKARENEMTAKFSRLSFSQVPQQDLNDLAVGMSGLGFSQVAQKELSELATGLSKVDIDDSCYLGWAETGSEDAMIVGARRESRSEPYHLDWAAYRVKYGLHFGYETRYFVNLKHFMPSRYEGDDLACGDELERRTQESRVILRPPTYGKSPRRDGLQRLIADISLEISRAYAKWRGSEYLHDDEDGTRRTVTIARPNATAKFMIAQLKVQSGHYTEYPEGDTIRHSNLDKLTKAASFVLEESAEAFGGGAVRGSSSPLAHRVHAALLKDVPSKVQGISRAEEAVVGDCTSYCNSSIQEKEYLAEASEGLANPNDLLDPKSFRIIPDFVSRRPFQTALSELISLQAQLLQGATTSKLGPGGQDACYSAWKERNNASEALVGVSARRESSNGSFHLDCVSFQRRFYNTTPYDKFSDPFRETFSEEGKLDKFKYVAKYYVNLKYFMTSTDLEGGNGSTCKRQLDMRIKEDFRGLSAYKGFPEYDVDPTHFGEYRLALRSFEKISSSYVGRRQEFWMLDQAGTKRGVELRQSKVTG</sequence>
<feature type="zinc finger region" description="C3H1-type" evidence="1">
    <location>
        <begin position="38"/>
        <end position="65"/>
    </location>
</feature>
<feature type="non-terminal residue" evidence="4">
    <location>
        <position position="737"/>
    </location>
</feature>
<dbReference type="PROSITE" id="PS50103">
    <property type="entry name" value="ZF_C3H1"/>
    <property type="match status" value="1"/>
</dbReference>
<evidence type="ECO:0000259" key="3">
    <source>
        <dbReference type="PROSITE" id="PS50103"/>
    </source>
</evidence>
<dbReference type="AlphaFoldDB" id="A0A7J6QXE6"/>
<organism evidence="4 5">
    <name type="scientific">Perkinsus olseni</name>
    <name type="common">Perkinsus atlanticus</name>
    <dbReference type="NCBI Taxonomy" id="32597"/>
    <lineage>
        <taxon>Eukaryota</taxon>
        <taxon>Sar</taxon>
        <taxon>Alveolata</taxon>
        <taxon>Perkinsozoa</taxon>
        <taxon>Perkinsea</taxon>
        <taxon>Perkinsida</taxon>
        <taxon>Perkinsidae</taxon>
        <taxon>Perkinsus</taxon>
    </lineage>
</organism>
<feature type="compositionally biased region" description="Basic and acidic residues" evidence="2">
    <location>
        <begin position="13"/>
        <end position="32"/>
    </location>
</feature>
<dbReference type="EMBL" id="JABANO010029736">
    <property type="protein sequence ID" value="KAF4713048.1"/>
    <property type="molecule type" value="Genomic_DNA"/>
</dbReference>
<name>A0A7J6QXE6_PEROL</name>
<evidence type="ECO:0000313" key="4">
    <source>
        <dbReference type="EMBL" id="KAF4713048.1"/>
    </source>
</evidence>
<keyword evidence="5" id="KW-1185">Reference proteome</keyword>
<evidence type="ECO:0000256" key="1">
    <source>
        <dbReference type="PROSITE-ProRule" id="PRU00723"/>
    </source>
</evidence>
<dbReference type="Gene3D" id="4.10.1000.10">
    <property type="entry name" value="Zinc finger, CCCH-type"/>
    <property type="match status" value="1"/>
</dbReference>
<evidence type="ECO:0000313" key="5">
    <source>
        <dbReference type="Proteomes" id="UP000553632"/>
    </source>
</evidence>
<accession>A0A7J6QXE6</accession>
<feature type="region of interest" description="Disordered" evidence="2">
    <location>
        <begin position="1"/>
        <end position="35"/>
    </location>
</feature>
<proteinExistence type="predicted"/>
<comment type="caution">
    <text evidence="4">The sequence shown here is derived from an EMBL/GenBank/DDBJ whole genome shotgun (WGS) entry which is preliminary data.</text>
</comment>
<gene>
    <name evidence="4" type="ORF">FOZ63_029254</name>
</gene>
<dbReference type="Proteomes" id="UP000553632">
    <property type="component" value="Unassembled WGS sequence"/>
</dbReference>
<dbReference type="SMART" id="SM00356">
    <property type="entry name" value="ZnF_C3H1"/>
    <property type="match status" value="1"/>
</dbReference>
<keyword evidence="1" id="KW-0479">Metal-binding</keyword>
<reference evidence="4 5" key="1">
    <citation type="submission" date="2020-04" db="EMBL/GenBank/DDBJ databases">
        <title>Perkinsus olseni comparative genomics.</title>
        <authorList>
            <person name="Bogema D.R."/>
        </authorList>
    </citation>
    <scope>NUCLEOTIDE SEQUENCE [LARGE SCALE GENOMIC DNA]</scope>
    <source>
        <strain evidence="4 5">ATCC PRA-207</strain>
    </source>
</reference>
<feature type="compositionally biased region" description="Basic residues" evidence="2">
    <location>
        <begin position="78"/>
        <end position="88"/>
    </location>
</feature>
<keyword evidence="1" id="KW-0862">Zinc</keyword>
<dbReference type="GO" id="GO:0008270">
    <property type="term" value="F:zinc ion binding"/>
    <property type="evidence" value="ECO:0007669"/>
    <property type="project" value="UniProtKB-KW"/>
</dbReference>
<keyword evidence="1" id="KW-0863">Zinc-finger</keyword>